<accession>A0A176WIE3</accession>
<protein>
    <submittedName>
        <fullName evidence="1">Uncharacterized protein</fullName>
    </submittedName>
</protein>
<evidence type="ECO:0000313" key="2">
    <source>
        <dbReference type="Proteomes" id="UP000077202"/>
    </source>
</evidence>
<name>A0A176WIE3_MARPO</name>
<sequence length="157" mass="17705">MGSEDVPQPKTSEELVKELTLSEEILEQIVAQVGGTAVDATDIPVPPPPEEEVRSKVEKKTLEEEPKELEVAFPDFVQDSVVPLLKYLDKKREKYIVRKESGSYKVTVELCERLEASKGAYAAEVQRVEEMVVAAAKRDQLHAKELAKVEERRVEEE</sequence>
<dbReference type="EMBL" id="LVLJ01000837">
    <property type="protein sequence ID" value="OAE32413.1"/>
    <property type="molecule type" value="Genomic_DNA"/>
</dbReference>
<evidence type="ECO:0000313" key="1">
    <source>
        <dbReference type="EMBL" id="OAE32413.1"/>
    </source>
</evidence>
<comment type="caution">
    <text evidence="1">The sequence shown here is derived from an EMBL/GenBank/DDBJ whole genome shotgun (WGS) entry which is preliminary data.</text>
</comment>
<keyword evidence="2" id="KW-1185">Reference proteome</keyword>
<dbReference type="AlphaFoldDB" id="A0A176WIE3"/>
<organism evidence="1 2">
    <name type="scientific">Marchantia polymorpha subsp. ruderalis</name>
    <dbReference type="NCBI Taxonomy" id="1480154"/>
    <lineage>
        <taxon>Eukaryota</taxon>
        <taxon>Viridiplantae</taxon>
        <taxon>Streptophyta</taxon>
        <taxon>Embryophyta</taxon>
        <taxon>Marchantiophyta</taxon>
        <taxon>Marchantiopsida</taxon>
        <taxon>Marchantiidae</taxon>
        <taxon>Marchantiales</taxon>
        <taxon>Marchantiaceae</taxon>
        <taxon>Marchantia</taxon>
    </lineage>
</organism>
<reference evidence="1" key="1">
    <citation type="submission" date="2016-03" db="EMBL/GenBank/DDBJ databases">
        <title>Mechanisms controlling the formation of the plant cell surface in tip-growing cells are functionally conserved among land plants.</title>
        <authorList>
            <person name="Honkanen S."/>
            <person name="Jones V.A."/>
            <person name="Morieri G."/>
            <person name="Champion C."/>
            <person name="Hetherington A.J."/>
            <person name="Kelly S."/>
            <person name="Saint-Marcoux D."/>
            <person name="Proust H."/>
            <person name="Prescott H."/>
            <person name="Dolan L."/>
        </authorList>
    </citation>
    <scope>NUCLEOTIDE SEQUENCE [LARGE SCALE GENOMIC DNA]</scope>
    <source>
        <tissue evidence="1">Whole gametophyte</tissue>
    </source>
</reference>
<proteinExistence type="predicted"/>
<gene>
    <name evidence="1" type="ORF">AXG93_3671s1320</name>
</gene>
<dbReference type="Proteomes" id="UP000077202">
    <property type="component" value="Unassembled WGS sequence"/>
</dbReference>